<proteinExistence type="predicted"/>
<dbReference type="Pfam" id="PF22725">
    <property type="entry name" value="GFO_IDH_MocA_C3"/>
    <property type="match status" value="1"/>
</dbReference>
<gene>
    <name evidence="3" type="ORF">SAMN04488518_12122</name>
</gene>
<evidence type="ECO:0000313" key="3">
    <source>
        <dbReference type="EMBL" id="SFL19842.1"/>
    </source>
</evidence>
<dbReference type="Gene3D" id="3.30.360.10">
    <property type="entry name" value="Dihydrodipicolinate Reductase, domain 2"/>
    <property type="match status" value="1"/>
</dbReference>
<evidence type="ECO:0000313" key="4">
    <source>
        <dbReference type="Proteomes" id="UP000199598"/>
    </source>
</evidence>
<evidence type="ECO:0000259" key="1">
    <source>
        <dbReference type="Pfam" id="PF01408"/>
    </source>
</evidence>
<evidence type="ECO:0000259" key="2">
    <source>
        <dbReference type="Pfam" id="PF22725"/>
    </source>
</evidence>
<dbReference type="Gene3D" id="3.40.50.720">
    <property type="entry name" value="NAD(P)-binding Rossmann-like Domain"/>
    <property type="match status" value="1"/>
</dbReference>
<feature type="domain" description="GFO/IDH/MocA-like oxidoreductase" evidence="2">
    <location>
        <begin position="142"/>
        <end position="272"/>
    </location>
</feature>
<dbReference type="EMBL" id="FOSK01000021">
    <property type="protein sequence ID" value="SFL19842.1"/>
    <property type="molecule type" value="Genomic_DNA"/>
</dbReference>
<feature type="domain" description="Gfo/Idh/MocA-like oxidoreductase N-terminal" evidence="1">
    <location>
        <begin position="5"/>
        <end position="134"/>
    </location>
</feature>
<dbReference type="InterPro" id="IPR000683">
    <property type="entry name" value="Gfo/Idh/MocA-like_OxRdtase_N"/>
</dbReference>
<dbReference type="InterPro" id="IPR036291">
    <property type="entry name" value="NAD(P)-bd_dom_sf"/>
</dbReference>
<keyword evidence="4" id="KW-1185">Reference proteome</keyword>
<accession>A0A1I4FPR1</accession>
<organism evidence="3 4">
    <name type="scientific">Pseudovibrio ascidiaceicola</name>
    <dbReference type="NCBI Taxonomy" id="285279"/>
    <lineage>
        <taxon>Bacteria</taxon>
        <taxon>Pseudomonadati</taxon>
        <taxon>Pseudomonadota</taxon>
        <taxon>Alphaproteobacteria</taxon>
        <taxon>Hyphomicrobiales</taxon>
        <taxon>Stappiaceae</taxon>
        <taxon>Pseudovibrio</taxon>
    </lineage>
</organism>
<dbReference type="RefSeq" id="WP_093524067.1">
    <property type="nucleotide sequence ID" value="NZ_FOSK01000021.1"/>
</dbReference>
<dbReference type="PANTHER" id="PTHR43708:SF3">
    <property type="entry name" value="OXIDOREDUCTASE"/>
    <property type="match status" value="1"/>
</dbReference>
<dbReference type="InterPro" id="IPR055170">
    <property type="entry name" value="GFO_IDH_MocA-like_dom"/>
</dbReference>
<dbReference type="SUPFAM" id="SSF51735">
    <property type="entry name" value="NAD(P)-binding Rossmann-fold domains"/>
    <property type="match status" value="1"/>
</dbReference>
<dbReference type="Proteomes" id="UP000199598">
    <property type="component" value="Unassembled WGS sequence"/>
</dbReference>
<dbReference type="InterPro" id="IPR051317">
    <property type="entry name" value="Gfo/Idh/MocA_oxidoreduct"/>
</dbReference>
<reference evidence="3 4" key="1">
    <citation type="submission" date="2016-10" db="EMBL/GenBank/DDBJ databases">
        <authorList>
            <person name="Varghese N."/>
            <person name="Submissions S."/>
        </authorList>
    </citation>
    <scope>NUCLEOTIDE SEQUENCE [LARGE SCALE GENOMIC DNA]</scope>
    <source>
        <strain evidence="3 4">DSM 16392</strain>
    </source>
</reference>
<dbReference type="PANTHER" id="PTHR43708">
    <property type="entry name" value="CONSERVED EXPRESSED OXIDOREDUCTASE (EUROFUNG)"/>
    <property type="match status" value="1"/>
</dbReference>
<sequence>MTKLNWGLIGGGEGSQIGPAHRLGASVDGLFQLAAGALDADAEKGRVYARSLGIAEDRAYGDWQEMLAAEKTRSDKVDLVTIATPNATHFEITKSFLEGGFHVLCEKPMTMTIEEGEEIVKISRRTGKKCAVNFGYSGFSLVRQMREMIAAGELGEVRLVKAEFAHGFHADAADADNPRVRWRYDPAAAGVSAVLADAGIHALHMACFVTGQEVSTVSADFASTIASRDLEDDAMINFRMDGGAVGRLWTSAVAVGRMHGLSLQVFGEKGGLSWQQEHPNQLHYTPLNGRTQIIERGAADLYNAAQKASRVTIGHSEGMPLAFANIYCDLAEMIHADKAAGSSDGAAFLFPSSEDGLRSMASVYAAVKSAHASGAWQDAVPALLK</sequence>
<dbReference type="Pfam" id="PF01408">
    <property type="entry name" value="GFO_IDH_MocA"/>
    <property type="match status" value="1"/>
</dbReference>
<protein>
    <submittedName>
        <fullName evidence="3">Predicted dehydrogenase</fullName>
    </submittedName>
</protein>
<name>A0A1I4FPR1_9HYPH</name>
<dbReference type="SUPFAM" id="SSF55347">
    <property type="entry name" value="Glyceraldehyde-3-phosphate dehydrogenase-like, C-terminal domain"/>
    <property type="match status" value="1"/>
</dbReference>
<comment type="caution">
    <text evidence="3">The sequence shown here is derived from an EMBL/GenBank/DDBJ whole genome shotgun (WGS) entry which is preliminary data.</text>
</comment>